<protein>
    <submittedName>
        <fullName evidence="2">Uncharacterized protein</fullName>
    </submittedName>
</protein>
<keyword evidence="1" id="KW-0812">Transmembrane</keyword>
<sequence>MENRKPFEESTFEKIMSRRINIVRISTATLLLTIAWILSKTPVGSKILNILGVFFLSFDRGQRFEAGVVDFLGDVGLGNFPMWAQEFIVWAMVFVLFYVISGRISRSISNNFLAAFRDDLFERIGIPMSTVFPNKKAMPFHAPQGSNTAQIYDSILKFAFEGANDPIKQRGLFRRKSAEISFTWTLLTGQPGVGKSRVANEAARDLAQRDLFGGSKPKKGTWSQIKTWWREESPFNTRKLDDDPWDAVKFTPTEEKINILASWYPRKPIFIIIDDPSPGQAIEALKTIAARKRIFAAPIRVLILSQVVPAELTTRLENNITSDDVSKAFWGQILNLNLPANLDMAEESELRLYMKGLMEVGVTEKDLNSEAGLRHLARATEGNPLLVELAVEEVKNGTPAKALTFDKIINKNAEKLLKELEQHFSTEEINALAIANIAEMAPWETWTQNLSNLNGFKVPKIKKVVDAFPYSERSEKLRSYSDGINNKNSFEVNIEKNYDHSPLVPIIEPKIIGDRFLDLCIKGSGNFVEKKTAHEFIHIAKKINPRGVIKNAFRRARGEPSIIGLALVEDLDLDSFTQIEEMITYGLSYSLRYNASCQLLTKLFDQMNPNQLDRTLESITFALCAPDTRPIPALEVITTILWKLSKFDKSNNIDANRIFEMLYKFSEQIPTYDVYNFDLDLPANNFGAALKAYFDAIETNWNDIDFLTSFSKLGSLIINQLSLSSPVFFAHFESDVPVEFNDISIENSHVLLSIHNSFAISKILKKKTDPSFKVWTLDRAKVIENKFLNPNAPPNLVAEIARAWIPVVYTDVNQSVSIIEKLQRLVEEYPSNQYLIENVTYVIEARVSSLIGFLGDLEPETFQTHFTRDFDYLLELFPNNNIIVGSKLRAFINYTKEIGSRYIPSRRRKAVLQFVTEEIKNFCRVSADNELKILLHQLTLYSNILNIHNYDESAIDDLPEDILKLIKTIESLSAPHADSWAIQYVRGLGWTNLAAIAGNINKIDIAENALKKISGITRRWGVDVGMQILHIGTLSNVISSYSQMHDEQTRKYTDELVTKAEELANLHSTNINIICALGACWSHISKVHGDAPNCVGAPRVLESAKRIDELLVLQKNDIELQISCINAWRNVAISHSNCPMGEGADIVQMAAKHLISLNIHPLNIDFHHVSCVNAWERAVYSYIFVKDGGGLDQAALCADMASQIADKADDVNVLSNISKATGWAYAATANGLLPSGSGAIHAEAAALKILNLLNEQPTEDIAVQGAKACCYVCVSFLHKAEHSKALKYIECIGNLSNNFPNSQEIEYWYGVANQKVTNLLSNQV</sequence>
<dbReference type="Proteomes" id="UP000199345">
    <property type="component" value="Unassembled WGS sequence"/>
</dbReference>
<dbReference type="SUPFAM" id="SSF52540">
    <property type="entry name" value="P-loop containing nucleoside triphosphate hydrolases"/>
    <property type="match status" value="1"/>
</dbReference>
<keyword evidence="1" id="KW-1133">Transmembrane helix</keyword>
<keyword evidence="1" id="KW-0472">Membrane</keyword>
<evidence type="ECO:0000313" key="2">
    <source>
        <dbReference type="EMBL" id="SET57929.1"/>
    </source>
</evidence>
<accession>A0A1I0FIT3</accession>
<dbReference type="OrthoDB" id="9779184at2"/>
<gene>
    <name evidence="2" type="ORF">SAMN05216326_1393</name>
</gene>
<proteinExistence type="predicted"/>
<dbReference type="InterPro" id="IPR027417">
    <property type="entry name" value="P-loop_NTPase"/>
</dbReference>
<evidence type="ECO:0000313" key="3">
    <source>
        <dbReference type="Proteomes" id="UP000199345"/>
    </source>
</evidence>
<dbReference type="EMBL" id="FOIA01000039">
    <property type="protein sequence ID" value="SET57929.1"/>
    <property type="molecule type" value="Genomic_DNA"/>
</dbReference>
<evidence type="ECO:0000256" key="1">
    <source>
        <dbReference type="SAM" id="Phobius"/>
    </source>
</evidence>
<organism evidence="2 3">
    <name type="scientific">Nitrosomonas marina</name>
    <dbReference type="NCBI Taxonomy" id="917"/>
    <lineage>
        <taxon>Bacteria</taxon>
        <taxon>Pseudomonadati</taxon>
        <taxon>Pseudomonadota</taxon>
        <taxon>Betaproteobacteria</taxon>
        <taxon>Nitrosomonadales</taxon>
        <taxon>Nitrosomonadaceae</taxon>
        <taxon>Nitrosomonas</taxon>
    </lineage>
</organism>
<dbReference type="RefSeq" id="WP_090661367.1">
    <property type="nucleotide sequence ID" value="NZ_FOIA01000039.1"/>
</dbReference>
<keyword evidence="3" id="KW-1185">Reference proteome</keyword>
<reference evidence="3" key="1">
    <citation type="submission" date="2016-10" db="EMBL/GenBank/DDBJ databases">
        <authorList>
            <person name="Varghese N."/>
            <person name="Submissions S."/>
        </authorList>
    </citation>
    <scope>NUCLEOTIDE SEQUENCE [LARGE SCALE GENOMIC DNA]</scope>
    <source>
        <strain evidence="3">Nm71</strain>
    </source>
</reference>
<name>A0A1I0FIT3_9PROT</name>
<feature type="transmembrane region" description="Helical" evidence="1">
    <location>
        <begin position="21"/>
        <end position="39"/>
    </location>
</feature>